<evidence type="ECO:0000313" key="1">
    <source>
        <dbReference type="EMBL" id="QDT74043.1"/>
    </source>
</evidence>
<accession>A0A517U0B7</accession>
<evidence type="ECO:0000313" key="2">
    <source>
        <dbReference type="Proteomes" id="UP000317909"/>
    </source>
</evidence>
<dbReference type="EMBL" id="CP036339">
    <property type="protein sequence ID" value="QDT74043.1"/>
    <property type="molecule type" value="Genomic_DNA"/>
</dbReference>
<protein>
    <submittedName>
        <fullName evidence="1">Uncharacterized protein</fullName>
    </submittedName>
</protein>
<sequence length="101" mass="11192">MSHFQNIAQRVYETFHKSAIPLGGRVTVACMSAGADVARLASTHGVEMRLFRRDEYHFPPAARQKMRAYIAGFLADLAVLPDSPAKLKAIGSLRKYSELLT</sequence>
<proteinExistence type="predicted"/>
<dbReference type="AlphaFoldDB" id="A0A517U0B7"/>
<name>A0A517U0B7_9BACT</name>
<reference evidence="1 2" key="1">
    <citation type="submission" date="2019-02" db="EMBL/GenBank/DDBJ databases">
        <title>Deep-cultivation of Planctomycetes and their phenomic and genomic characterization uncovers novel biology.</title>
        <authorList>
            <person name="Wiegand S."/>
            <person name="Jogler M."/>
            <person name="Boedeker C."/>
            <person name="Pinto D."/>
            <person name="Vollmers J."/>
            <person name="Rivas-Marin E."/>
            <person name="Kohn T."/>
            <person name="Peeters S.H."/>
            <person name="Heuer A."/>
            <person name="Rast P."/>
            <person name="Oberbeckmann S."/>
            <person name="Bunk B."/>
            <person name="Jeske O."/>
            <person name="Meyerdierks A."/>
            <person name="Storesund J.E."/>
            <person name="Kallscheuer N."/>
            <person name="Luecker S."/>
            <person name="Lage O.M."/>
            <person name="Pohl T."/>
            <person name="Merkel B.J."/>
            <person name="Hornburger P."/>
            <person name="Mueller R.-W."/>
            <person name="Bruemmer F."/>
            <person name="Labrenz M."/>
            <person name="Spormann A.M."/>
            <person name="Op den Camp H."/>
            <person name="Overmann J."/>
            <person name="Amann R."/>
            <person name="Jetten M.S.M."/>
            <person name="Mascher T."/>
            <person name="Medema M.H."/>
            <person name="Devos D.P."/>
            <person name="Kaster A.-K."/>
            <person name="Ovreas L."/>
            <person name="Rohde M."/>
            <person name="Galperin M.Y."/>
            <person name="Jogler C."/>
        </authorList>
    </citation>
    <scope>NUCLEOTIDE SEQUENCE [LARGE SCALE GENOMIC DNA]</scope>
    <source>
        <strain evidence="1 2">I41</strain>
    </source>
</reference>
<gene>
    <name evidence="1" type="ORF">I41_32370</name>
</gene>
<organism evidence="1 2">
    <name type="scientific">Lacipirellula limnantheis</name>
    <dbReference type="NCBI Taxonomy" id="2528024"/>
    <lineage>
        <taxon>Bacteria</taxon>
        <taxon>Pseudomonadati</taxon>
        <taxon>Planctomycetota</taxon>
        <taxon>Planctomycetia</taxon>
        <taxon>Pirellulales</taxon>
        <taxon>Lacipirellulaceae</taxon>
        <taxon>Lacipirellula</taxon>
    </lineage>
</organism>
<dbReference type="RefSeq" id="WP_145433838.1">
    <property type="nucleotide sequence ID" value="NZ_CP036339.1"/>
</dbReference>
<dbReference type="KEGG" id="llh:I41_32370"/>
<keyword evidence="2" id="KW-1185">Reference proteome</keyword>
<dbReference type="Proteomes" id="UP000317909">
    <property type="component" value="Chromosome"/>
</dbReference>